<dbReference type="EMBL" id="CAXAJV020001284">
    <property type="protein sequence ID" value="CAL7935566.1"/>
    <property type="molecule type" value="Genomic_DNA"/>
</dbReference>
<protein>
    <recommendedName>
        <fullName evidence="2">Methyltransferase FkbM domain-containing protein</fullName>
    </recommendedName>
</protein>
<sequence>METKKMPESRYQCIHVNVLKPFPKWKWYYASLALFSAASMFFIYQLCTTDPSLTQIKRDRFLQQIYRDVLNTWYNFTGGVRWYNEKAPSTSDPVNWERYIADIRRDWILQVYNPNEPYDLEAAELEDPSMGQANVIRKILQDKINGFFVECGAYDGETRSNTLVLERFLNWTGLLVEADPLNFSKMLMKNRKAYLTPTCLAVEPYPSVNSFLMANNVGRLHELNDSDINLPNSPDVAHSGLHISVQCFPFHHLMAALNVTTVDYFSLDIEGHELKVLKTIPFDKINIKTLSVEFSHVEGGKRELIDFMESKNYFVYSLVVRDDNLAHDIIFVKRSVSHRIDLY</sequence>
<keyword evidence="1" id="KW-0472">Membrane</keyword>
<evidence type="ECO:0000256" key="1">
    <source>
        <dbReference type="SAM" id="Phobius"/>
    </source>
</evidence>
<keyword evidence="1" id="KW-1133">Transmembrane helix</keyword>
<organism evidence="3 4">
    <name type="scientific">Xylocopa violacea</name>
    <name type="common">Violet carpenter bee</name>
    <name type="synonym">Apis violacea</name>
    <dbReference type="NCBI Taxonomy" id="135666"/>
    <lineage>
        <taxon>Eukaryota</taxon>
        <taxon>Metazoa</taxon>
        <taxon>Ecdysozoa</taxon>
        <taxon>Arthropoda</taxon>
        <taxon>Hexapoda</taxon>
        <taxon>Insecta</taxon>
        <taxon>Pterygota</taxon>
        <taxon>Neoptera</taxon>
        <taxon>Endopterygota</taxon>
        <taxon>Hymenoptera</taxon>
        <taxon>Apocrita</taxon>
        <taxon>Aculeata</taxon>
        <taxon>Apoidea</taxon>
        <taxon>Anthophila</taxon>
        <taxon>Apidae</taxon>
        <taxon>Xylocopa</taxon>
        <taxon>Xylocopa</taxon>
    </lineage>
</organism>
<keyword evidence="4" id="KW-1185">Reference proteome</keyword>
<comment type="caution">
    <text evidence="3">The sequence shown here is derived from an EMBL/GenBank/DDBJ whole genome shotgun (WGS) entry which is preliminary data.</text>
</comment>
<reference evidence="3 4" key="1">
    <citation type="submission" date="2024-08" db="EMBL/GenBank/DDBJ databases">
        <authorList>
            <person name="Will J Nash"/>
            <person name="Angela Man"/>
            <person name="Seanna McTaggart"/>
            <person name="Kendall Baker"/>
            <person name="Tom Barker"/>
            <person name="Leah Catchpole"/>
            <person name="Alex Durrant"/>
            <person name="Karim Gharbi"/>
            <person name="Naomi Irish"/>
            <person name="Gemy Kaithakottil"/>
            <person name="Debby Ku"/>
            <person name="Aaliyah Providence"/>
            <person name="Felix Shaw"/>
            <person name="David Swarbreck"/>
            <person name="Chris Watkins"/>
            <person name="Ann M. McCartney"/>
            <person name="Giulio Formenti"/>
            <person name="Alice Mouton"/>
            <person name="Noel Vella"/>
            <person name="Bjorn M von Reumont"/>
            <person name="Adriana Vella"/>
            <person name="Wilfried Haerty"/>
        </authorList>
    </citation>
    <scope>NUCLEOTIDE SEQUENCE [LARGE SCALE GENOMIC DNA]</scope>
</reference>
<keyword evidence="1" id="KW-0812">Transmembrane</keyword>
<dbReference type="PANTHER" id="PTHR34009:SF2">
    <property type="entry name" value="PROTEIN STAR"/>
    <property type="match status" value="1"/>
</dbReference>
<gene>
    <name evidence="3" type="ORF">XYLVIOL_LOCUS1676</name>
</gene>
<name>A0ABP1N7E3_XYLVO</name>
<proteinExistence type="predicted"/>
<dbReference type="InterPro" id="IPR029063">
    <property type="entry name" value="SAM-dependent_MTases_sf"/>
</dbReference>
<dbReference type="Pfam" id="PF05050">
    <property type="entry name" value="Methyltransf_21"/>
    <property type="match status" value="1"/>
</dbReference>
<dbReference type="PANTHER" id="PTHR34009">
    <property type="entry name" value="PROTEIN STAR"/>
    <property type="match status" value="1"/>
</dbReference>
<dbReference type="InterPro" id="IPR053202">
    <property type="entry name" value="EGF_Rcpt_Signaling_Reg"/>
</dbReference>
<dbReference type="InterPro" id="IPR006342">
    <property type="entry name" value="FkbM_mtfrase"/>
</dbReference>
<dbReference type="Proteomes" id="UP001642520">
    <property type="component" value="Unassembled WGS sequence"/>
</dbReference>
<evidence type="ECO:0000313" key="4">
    <source>
        <dbReference type="Proteomes" id="UP001642520"/>
    </source>
</evidence>
<feature type="transmembrane region" description="Helical" evidence="1">
    <location>
        <begin position="27"/>
        <end position="46"/>
    </location>
</feature>
<dbReference type="Gene3D" id="3.40.50.150">
    <property type="entry name" value="Vaccinia Virus protein VP39"/>
    <property type="match status" value="1"/>
</dbReference>
<evidence type="ECO:0000313" key="3">
    <source>
        <dbReference type="EMBL" id="CAL7935566.1"/>
    </source>
</evidence>
<dbReference type="SUPFAM" id="SSF53335">
    <property type="entry name" value="S-adenosyl-L-methionine-dependent methyltransferases"/>
    <property type="match status" value="1"/>
</dbReference>
<evidence type="ECO:0000259" key="2">
    <source>
        <dbReference type="Pfam" id="PF05050"/>
    </source>
</evidence>
<accession>A0ABP1N7E3</accession>
<feature type="domain" description="Methyltransferase FkbM" evidence="2">
    <location>
        <begin position="150"/>
        <end position="313"/>
    </location>
</feature>